<accession>A0A1X2HT62</accession>
<sequence>FYWRCVSTCACKASSKSGTTGTFFFNRKASFTRILWCLYDMLTFPTTMRSIQMAVDLHYETVSQIYHDFHEMMRQEMEEDDSRLGGPGVTCVQIDESKFGKRKYHQGHRVEGVWVLGMVEKVDGKAGKCFFCTIPAQSSEVI</sequence>
<dbReference type="OrthoDB" id="5598606at2759"/>
<feature type="non-terminal residue" evidence="1">
    <location>
        <position position="142"/>
    </location>
</feature>
<dbReference type="OMA" id="HAVERQW"/>
<dbReference type="EMBL" id="MCGN01000001">
    <property type="protein sequence ID" value="ORZ02739.1"/>
    <property type="molecule type" value="Genomic_DNA"/>
</dbReference>
<dbReference type="PANTHER" id="PTHR47163:SF2">
    <property type="entry name" value="SI:DKEY-17M8.2"/>
    <property type="match status" value="1"/>
</dbReference>
<feature type="non-terminal residue" evidence="1">
    <location>
        <position position="1"/>
    </location>
</feature>
<comment type="caution">
    <text evidence="1">The sequence shown here is derived from an EMBL/GenBank/DDBJ whole genome shotgun (WGS) entry which is preliminary data.</text>
</comment>
<dbReference type="InterPro" id="IPR053164">
    <property type="entry name" value="IS1016-like_transposase"/>
</dbReference>
<dbReference type="AlphaFoldDB" id="A0A1X2HT62"/>
<organism evidence="1 2">
    <name type="scientific">Syncephalastrum racemosum</name>
    <name type="common">Filamentous fungus</name>
    <dbReference type="NCBI Taxonomy" id="13706"/>
    <lineage>
        <taxon>Eukaryota</taxon>
        <taxon>Fungi</taxon>
        <taxon>Fungi incertae sedis</taxon>
        <taxon>Mucoromycota</taxon>
        <taxon>Mucoromycotina</taxon>
        <taxon>Mucoromycetes</taxon>
        <taxon>Mucorales</taxon>
        <taxon>Syncephalastraceae</taxon>
        <taxon>Syncephalastrum</taxon>
    </lineage>
</organism>
<reference evidence="1 2" key="1">
    <citation type="submission" date="2016-07" db="EMBL/GenBank/DDBJ databases">
        <title>Pervasive Adenine N6-methylation of Active Genes in Fungi.</title>
        <authorList>
            <consortium name="DOE Joint Genome Institute"/>
            <person name="Mondo S.J."/>
            <person name="Dannebaum R.O."/>
            <person name="Kuo R.C."/>
            <person name="Labutti K."/>
            <person name="Haridas S."/>
            <person name="Kuo A."/>
            <person name="Salamov A."/>
            <person name="Ahrendt S.R."/>
            <person name="Lipzen A."/>
            <person name="Sullivan W."/>
            <person name="Andreopoulos W.B."/>
            <person name="Clum A."/>
            <person name="Lindquist E."/>
            <person name="Daum C."/>
            <person name="Ramamoorthy G.K."/>
            <person name="Gryganskyi A."/>
            <person name="Culley D."/>
            <person name="Magnuson J.K."/>
            <person name="James T.Y."/>
            <person name="O'Malley M.A."/>
            <person name="Stajich J.E."/>
            <person name="Spatafora J.W."/>
            <person name="Visel A."/>
            <person name="Grigoriev I.V."/>
        </authorList>
    </citation>
    <scope>NUCLEOTIDE SEQUENCE [LARGE SCALE GENOMIC DNA]</scope>
    <source>
        <strain evidence="1 2">NRRL 2496</strain>
    </source>
</reference>
<dbReference type="PANTHER" id="PTHR47163">
    <property type="entry name" value="DDE_TNP_IS1595 DOMAIN-CONTAINING PROTEIN"/>
    <property type="match status" value="1"/>
</dbReference>
<dbReference type="InParanoid" id="A0A1X2HT62"/>
<dbReference type="Proteomes" id="UP000242180">
    <property type="component" value="Unassembled WGS sequence"/>
</dbReference>
<evidence type="ECO:0000313" key="2">
    <source>
        <dbReference type="Proteomes" id="UP000242180"/>
    </source>
</evidence>
<protein>
    <recommendedName>
        <fullName evidence="3">ISXO2-like transposase domain-containing protein</fullName>
    </recommendedName>
</protein>
<keyword evidence="2" id="KW-1185">Reference proteome</keyword>
<proteinExistence type="predicted"/>
<gene>
    <name evidence="1" type="ORF">BCR43DRAFT_420114</name>
</gene>
<name>A0A1X2HT62_SYNRA</name>
<evidence type="ECO:0000313" key="1">
    <source>
        <dbReference type="EMBL" id="ORZ02739.1"/>
    </source>
</evidence>
<evidence type="ECO:0008006" key="3">
    <source>
        <dbReference type="Google" id="ProtNLM"/>
    </source>
</evidence>